<proteinExistence type="predicted"/>
<gene>
    <name evidence="1" type="primary">ushA_5</name>
    <name evidence="1" type="ORF">NCTC9617_02037</name>
</gene>
<evidence type="ECO:0000313" key="1">
    <source>
        <dbReference type="EMBL" id="STW40495.1"/>
    </source>
</evidence>
<keyword evidence="1" id="KW-0378">Hydrolase</keyword>
<dbReference type="GO" id="GO:0016787">
    <property type="term" value="F:hydrolase activity"/>
    <property type="evidence" value="ECO:0007669"/>
    <property type="project" value="UniProtKB-KW"/>
</dbReference>
<dbReference type="Proteomes" id="UP000255167">
    <property type="component" value="Unassembled WGS sequence"/>
</dbReference>
<sequence length="29" mass="3322">MPKVLKEYIEKNSPLDAAAYEPKGEVSWQ</sequence>
<name>A0A378F8B8_KLEPN</name>
<organism evidence="1 2">
    <name type="scientific">Klebsiella pneumoniae</name>
    <dbReference type="NCBI Taxonomy" id="573"/>
    <lineage>
        <taxon>Bacteria</taxon>
        <taxon>Pseudomonadati</taxon>
        <taxon>Pseudomonadota</taxon>
        <taxon>Gammaproteobacteria</taxon>
        <taxon>Enterobacterales</taxon>
        <taxon>Enterobacteriaceae</taxon>
        <taxon>Klebsiella/Raoultella group</taxon>
        <taxon>Klebsiella</taxon>
        <taxon>Klebsiella pneumoniae complex</taxon>
    </lineage>
</organism>
<protein>
    <submittedName>
        <fullName evidence="1">UDP-sugar hydrolase</fullName>
    </submittedName>
</protein>
<evidence type="ECO:0000313" key="2">
    <source>
        <dbReference type="Proteomes" id="UP000255167"/>
    </source>
</evidence>
<reference evidence="1 2" key="1">
    <citation type="submission" date="2018-06" db="EMBL/GenBank/DDBJ databases">
        <authorList>
            <consortium name="Pathogen Informatics"/>
            <person name="Doyle S."/>
        </authorList>
    </citation>
    <scope>NUCLEOTIDE SEQUENCE [LARGE SCALE GENOMIC DNA]</scope>
    <source>
        <strain evidence="1 2">NCTC9617</strain>
    </source>
</reference>
<accession>A0A378F8B8</accession>
<dbReference type="AlphaFoldDB" id="A0A378F8B8"/>
<dbReference type="EMBL" id="UGNC01000004">
    <property type="protein sequence ID" value="STW40495.1"/>
    <property type="molecule type" value="Genomic_DNA"/>
</dbReference>